<feature type="domain" description="RBD" evidence="24">
    <location>
        <begin position="283"/>
        <end position="354"/>
    </location>
</feature>
<keyword evidence="10" id="KW-0132">Cell division</keyword>
<proteinExistence type="predicted"/>
<dbReference type="PROSITE" id="PS50132">
    <property type="entry name" value="RGS"/>
    <property type="match status" value="1"/>
</dbReference>
<dbReference type="CDD" id="cd08743">
    <property type="entry name" value="RGS_RGS14"/>
    <property type="match status" value="1"/>
</dbReference>
<dbReference type="GO" id="GO:0000922">
    <property type="term" value="C:spindle pole"/>
    <property type="evidence" value="ECO:0007669"/>
    <property type="project" value="UniProtKB-SubCell"/>
</dbReference>
<keyword evidence="18" id="KW-0966">Cell projection</keyword>
<dbReference type="InterPro" id="IPR046995">
    <property type="entry name" value="RGS10/12/14-like"/>
</dbReference>
<dbReference type="SMART" id="SM00455">
    <property type="entry name" value="RBD"/>
    <property type="match status" value="2"/>
</dbReference>
<feature type="compositionally biased region" description="Polar residues" evidence="22">
    <location>
        <begin position="523"/>
        <end position="547"/>
    </location>
</feature>
<evidence type="ECO:0000259" key="24">
    <source>
        <dbReference type="PROSITE" id="PS50898"/>
    </source>
</evidence>
<dbReference type="CDD" id="cd17137">
    <property type="entry name" value="RBD1_RGS14"/>
    <property type="match status" value="1"/>
</dbReference>
<keyword evidence="9" id="KW-0597">Phosphoprotein</keyword>
<evidence type="ECO:0000256" key="13">
    <source>
        <dbReference type="ARBA" id="ARBA00022737"/>
    </source>
</evidence>
<dbReference type="InterPro" id="IPR046992">
    <property type="entry name" value="RBD1_RGS14"/>
</dbReference>
<dbReference type="Pfam" id="PF02196">
    <property type="entry name" value="RBD"/>
    <property type="match status" value="1"/>
</dbReference>
<evidence type="ECO:0000256" key="6">
    <source>
        <dbReference type="ARBA" id="ARBA00022468"/>
    </source>
</evidence>
<feature type="non-terminal residue" evidence="25">
    <location>
        <position position="1"/>
    </location>
</feature>
<evidence type="ECO:0000256" key="12">
    <source>
        <dbReference type="ARBA" id="ARBA00022701"/>
    </source>
</evidence>
<evidence type="ECO:0000256" key="16">
    <source>
        <dbReference type="ARBA" id="ARBA00023212"/>
    </source>
</evidence>
<feature type="non-terminal residue" evidence="25">
    <location>
        <position position="561"/>
    </location>
</feature>
<dbReference type="FunFam" id="3.10.20.90:FF:000145">
    <property type="entry name" value="regulator of G-protein signaling 14 isoform X1"/>
    <property type="match status" value="1"/>
</dbReference>
<dbReference type="InterPro" id="IPR024066">
    <property type="entry name" value="RGS_subdom1/3"/>
</dbReference>
<dbReference type="Proteomes" id="UP000590623">
    <property type="component" value="Unassembled WGS sequence"/>
</dbReference>
<keyword evidence="16" id="KW-0206">Cytoskeleton</keyword>
<dbReference type="InterPro" id="IPR037881">
    <property type="entry name" value="RGS14_RGS"/>
</dbReference>
<dbReference type="AlphaFoldDB" id="A0A7L2JTW9"/>
<keyword evidence="17" id="KW-0539">Nucleus</keyword>
<dbReference type="GO" id="GO:0005886">
    <property type="term" value="C:plasma membrane"/>
    <property type="evidence" value="ECO:0007669"/>
    <property type="project" value="UniProtKB-SubCell"/>
</dbReference>
<comment type="caution">
    <text evidence="25">The sequence shown here is derived from an EMBL/GenBank/DDBJ whole genome shotgun (WGS) entry which is preliminary data.</text>
</comment>
<dbReference type="GO" id="GO:0016605">
    <property type="term" value="C:PML body"/>
    <property type="evidence" value="ECO:0007669"/>
    <property type="project" value="UniProtKB-SubCell"/>
</dbReference>
<evidence type="ECO:0000256" key="11">
    <source>
        <dbReference type="ARBA" id="ARBA00022700"/>
    </source>
</evidence>
<dbReference type="GO" id="GO:0005737">
    <property type="term" value="C:cytoplasm"/>
    <property type="evidence" value="ECO:0007669"/>
    <property type="project" value="TreeGrafter"/>
</dbReference>
<dbReference type="PROSITE" id="PS50877">
    <property type="entry name" value="GOLOCO"/>
    <property type="match status" value="1"/>
</dbReference>
<keyword evidence="7" id="KW-1003">Cell membrane</keyword>
<dbReference type="Gene3D" id="3.10.20.90">
    <property type="entry name" value="Phosphatidylinositol 3-kinase Catalytic Subunit, Chain A, domain 1"/>
    <property type="match status" value="2"/>
</dbReference>
<keyword evidence="13" id="KW-0677">Repeat</keyword>
<feature type="compositionally biased region" description="Polar residues" evidence="22">
    <location>
        <begin position="435"/>
        <end position="445"/>
    </location>
</feature>
<dbReference type="FunFam" id="1.10.167.10:FF:000001">
    <property type="entry name" value="Putative regulator of g-protein signaling 12"/>
    <property type="match status" value="1"/>
</dbReference>
<evidence type="ECO:0000259" key="23">
    <source>
        <dbReference type="PROSITE" id="PS50132"/>
    </source>
</evidence>
<evidence type="ECO:0000256" key="9">
    <source>
        <dbReference type="ARBA" id="ARBA00022553"/>
    </source>
</evidence>
<dbReference type="GO" id="GO:0005874">
    <property type="term" value="C:microtubule"/>
    <property type="evidence" value="ECO:0007669"/>
    <property type="project" value="UniProtKB-KW"/>
</dbReference>
<keyword evidence="6" id="KW-0343">GTPase activation</keyword>
<evidence type="ECO:0000256" key="2">
    <source>
        <dbReference type="ARBA" id="ARBA00004279"/>
    </source>
</evidence>
<keyword evidence="19" id="KW-0131">Cell cycle</keyword>
<dbReference type="PANTHER" id="PTHR45945:SF2">
    <property type="entry name" value="REGULATOR OF G-PROTEIN SIGNALING 14"/>
    <property type="match status" value="1"/>
</dbReference>
<dbReference type="GO" id="GO:0005096">
    <property type="term" value="F:GTPase activator activity"/>
    <property type="evidence" value="ECO:0007669"/>
    <property type="project" value="UniProtKB-KW"/>
</dbReference>
<sequence length="561" mass="61155">SELNASRARGSNHSVNSLPGPSASCGSTHGSVVSWAESFETLLQDRVAVTYFTEFLKKEFSAENVYFWQACEQFQQIPASDTQQLAQEARRIYDEFLSSHSVSPVNIDKQAWIGEDMLATPSPDMFRIQQLQIFNLMKFDSYTRFVKSPLYQACLRAESQGQPLPDLRPHSRSSSPPPDLSKKSKLKLGKSLPLGVETAGSGASRSPHRSFRKGERREPSWAEGGEGSRSAMLWRESQGSLNSSASLDLGFLSSASTAASPCTEGQQKSLGGSEAELPAKPMKYCCVYLPDGTASLASVRPGHSIRDMLAGICEKRGFSLPDIKVFLVGNEQKALVLDQECSVLADQEVKLENRISFDLEISSLSKTIRITAKSTKRIREALQPVLGKYGVSVEQALLRRQGEPTTLDLEKLVSTVSAQKLVLETPAGKVSSLPNHVPSSHITLKSTHRGSPTGAEPDTRWEGPSSFSRPQCSAAMNLNRRTYDLEGLVELLNRAQSCRANDQRGLLSKEDLVLPDFLQLPVQDNSACEGSDQPSAPQAGSEGSSCPQEEPALAQPSLDHK</sequence>
<dbReference type="PANTHER" id="PTHR45945">
    <property type="entry name" value="REGULATOR OF G-PROTEIN SIGNALING LOCO"/>
    <property type="match status" value="1"/>
</dbReference>
<evidence type="ECO:0000256" key="4">
    <source>
        <dbReference type="ARBA" id="ARBA00004322"/>
    </source>
</evidence>
<accession>A0A7L2JTW9</accession>
<dbReference type="EMBL" id="VWYM01022439">
    <property type="protein sequence ID" value="NXR27088.1"/>
    <property type="molecule type" value="Genomic_DNA"/>
</dbReference>
<dbReference type="GO" id="GO:0008277">
    <property type="term" value="P:regulation of G protein-coupled receptor signaling pathway"/>
    <property type="evidence" value="ECO:0007669"/>
    <property type="project" value="InterPro"/>
</dbReference>
<organism evidence="25 26">
    <name type="scientific">Cinclus mexicanus</name>
    <name type="common">American dipper</name>
    <dbReference type="NCBI Taxonomy" id="161649"/>
    <lineage>
        <taxon>Eukaryota</taxon>
        <taxon>Metazoa</taxon>
        <taxon>Chordata</taxon>
        <taxon>Craniata</taxon>
        <taxon>Vertebrata</taxon>
        <taxon>Euteleostomi</taxon>
        <taxon>Archelosauria</taxon>
        <taxon>Archosauria</taxon>
        <taxon>Dinosauria</taxon>
        <taxon>Saurischia</taxon>
        <taxon>Theropoda</taxon>
        <taxon>Coelurosauria</taxon>
        <taxon>Aves</taxon>
        <taxon>Neognathae</taxon>
        <taxon>Neoaves</taxon>
        <taxon>Telluraves</taxon>
        <taxon>Australaves</taxon>
        <taxon>Passeriformes</taxon>
        <taxon>Cinclidae</taxon>
        <taxon>Cinclus</taxon>
    </lineage>
</organism>
<keyword evidence="12" id="KW-0493">Microtubule</keyword>
<feature type="region of interest" description="Disordered" evidence="22">
    <location>
        <begin position="435"/>
        <end position="470"/>
    </location>
</feature>
<dbReference type="PROSITE" id="PS50898">
    <property type="entry name" value="RBD"/>
    <property type="match status" value="2"/>
</dbReference>
<evidence type="ECO:0000256" key="20">
    <source>
        <dbReference type="ARBA" id="ARBA00034105"/>
    </source>
</evidence>
<evidence type="ECO:0000256" key="17">
    <source>
        <dbReference type="ARBA" id="ARBA00023242"/>
    </source>
</evidence>
<comment type="subcellular location">
    <subcellularLocation>
        <location evidence="1">Cell membrane</location>
    </subcellularLocation>
    <subcellularLocation>
        <location evidence="2">Cell projection</location>
        <location evidence="2">Dendrite</location>
    </subcellularLocation>
    <subcellularLocation>
        <location evidence="3">Cytoplasm</location>
        <location evidence="3">Cytoskeleton</location>
        <location evidence="3">Microtubule organizing center</location>
        <location evidence="3">Centrosome</location>
    </subcellularLocation>
    <subcellularLocation>
        <location evidence="5">Cytoplasm</location>
        <location evidence="5">Cytoskeleton</location>
        <location evidence="5">Spindle pole</location>
    </subcellularLocation>
    <subcellularLocation>
        <location evidence="4">Nucleus</location>
        <location evidence="4">PML body</location>
    </subcellularLocation>
    <subcellularLocation>
        <location evidence="20">Postsynaptic density</location>
    </subcellularLocation>
</comment>
<evidence type="ECO:0000256" key="1">
    <source>
        <dbReference type="ARBA" id="ARBA00004236"/>
    </source>
</evidence>
<gene>
    <name evidence="25" type="primary">Rgs14</name>
    <name evidence="25" type="ORF">CINMEX_R10130</name>
</gene>
<dbReference type="InterPro" id="IPR003109">
    <property type="entry name" value="GoLoco_motif"/>
</dbReference>
<dbReference type="Gene3D" id="1.10.167.10">
    <property type="entry name" value="Regulator of G-protein Signalling 4, domain 2"/>
    <property type="match status" value="1"/>
</dbReference>
<dbReference type="GO" id="GO:0005813">
    <property type="term" value="C:centrosome"/>
    <property type="evidence" value="ECO:0007669"/>
    <property type="project" value="UniProtKB-SubCell"/>
</dbReference>
<dbReference type="GO" id="GO:0008017">
    <property type="term" value="F:microtubule binding"/>
    <property type="evidence" value="ECO:0007669"/>
    <property type="project" value="InterPro"/>
</dbReference>
<feature type="region of interest" description="Disordered" evidence="22">
    <location>
        <begin position="1"/>
        <end position="23"/>
    </location>
</feature>
<feature type="region of interest" description="Disordered" evidence="22">
    <location>
        <begin position="161"/>
        <end position="229"/>
    </location>
</feature>
<keyword evidence="11" id="KW-0734">Signal transduction inhibitor</keyword>
<reference evidence="25 26" key="1">
    <citation type="submission" date="2019-09" db="EMBL/GenBank/DDBJ databases">
        <title>Bird 10,000 Genomes (B10K) Project - Family phase.</title>
        <authorList>
            <person name="Zhang G."/>
        </authorList>
    </citation>
    <scope>NUCLEOTIDE SEQUENCE [LARGE SCALE GENOMIC DNA]</scope>
    <source>
        <strain evidence="25">B10K-DU-001-77</strain>
        <tissue evidence="25">Muscle</tissue>
    </source>
</reference>
<keyword evidence="15" id="KW-0472">Membrane</keyword>
<dbReference type="SMART" id="SM00390">
    <property type="entry name" value="GoLoco"/>
    <property type="match status" value="1"/>
</dbReference>
<evidence type="ECO:0000256" key="21">
    <source>
        <dbReference type="ARBA" id="ARBA00069200"/>
    </source>
</evidence>
<dbReference type="OrthoDB" id="196547at2759"/>
<protein>
    <recommendedName>
        <fullName evidence="21">Regulator of G-protein signaling 14</fullName>
    </recommendedName>
</protein>
<feature type="domain" description="RBD" evidence="24">
    <location>
        <begin position="356"/>
        <end position="426"/>
    </location>
</feature>
<dbReference type="Pfam" id="PF00615">
    <property type="entry name" value="RGS"/>
    <property type="match status" value="1"/>
</dbReference>
<dbReference type="GO" id="GO:0001965">
    <property type="term" value="F:G-protein alpha-subunit binding"/>
    <property type="evidence" value="ECO:0007669"/>
    <property type="project" value="InterPro"/>
</dbReference>
<dbReference type="Gene3D" id="1.10.196.10">
    <property type="match status" value="1"/>
</dbReference>
<dbReference type="SUPFAM" id="SSF48097">
    <property type="entry name" value="Regulator of G-protein signaling, RGS"/>
    <property type="match status" value="1"/>
</dbReference>
<evidence type="ECO:0000256" key="19">
    <source>
        <dbReference type="ARBA" id="ARBA00023306"/>
    </source>
</evidence>
<feature type="region of interest" description="Disordered" evidence="22">
    <location>
        <begin position="523"/>
        <end position="561"/>
    </location>
</feature>
<keyword evidence="26" id="KW-1185">Reference proteome</keyword>
<dbReference type="InterPro" id="IPR036305">
    <property type="entry name" value="RGS_sf"/>
</dbReference>
<dbReference type="GO" id="GO:0014069">
    <property type="term" value="C:postsynaptic density"/>
    <property type="evidence" value="ECO:0007669"/>
    <property type="project" value="UniProtKB-SubCell"/>
</dbReference>
<evidence type="ECO:0000256" key="5">
    <source>
        <dbReference type="ARBA" id="ARBA00004647"/>
    </source>
</evidence>
<dbReference type="InterPro" id="IPR029071">
    <property type="entry name" value="Ubiquitin-like_domsf"/>
</dbReference>
<dbReference type="SUPFAM" id="SSF54236">
    <property type="entry name" value="Ubiquitin-like"/>
    <property type="match status" value="2"/>
</dbReference>
<evidence type="ECO:0000313" key="25">
    <source>
        <dbReference type="EMBL" id="NXR27088.1"/>
    </source>
</evidence>
<dbReference type="GO" id="GO:0009968">
    <property type="term" value="P:negative regulation of signal transduction"/>
    <property type="evidence" value="ECO:0007669"/>
    <property type="project" value="UniProtKB-KW"/>
</dbReference>
<dbReference type="InterPro" id="IPR016137">
    <property type="entry name" value="RGS"/>
</dbReference>
<dbReference type="InterPro" id="IPR046993">
    <property type="entry name" value="RBD2_RGS14"/>
</dbReference>
<dbReference type="GO" id="GO:0007051">
    <property type="term" value="P:spindle organization"/>
    <property type="evidence" value="ECO:0007669"/>
    <property type="project" value="TreeGrafter"/>
</dbReference>
<keyword evidence="14" id="KW-0770">Synapse</keyword>
<dbReference type="SMART" id="SM00315">
    <property type="entry name" value="RGS"/>
    <property type="match status" value="1"/>
</dbReference>
<dbReference type="GO" id="GO:0030425">
    <property type="term" value="C:dendrite"/>
    <property type="evidence" value="ECO:0007669"/>
    <property type="project" value="UniProtKB-SubCell"/>
</dbReference>
<evidence type="ECO:0000256" key="3">
    <source>
        <dbReference type="ARBA" id="ARBA00004300"/>
    </source>
</evidence>
<name>A0A7L2JTW9_CINMU</name>
<dbReference type="InterPro" id="IPR003116">
    <property type="entry name" value="RBD_dom"/>
</dbReference>
<dbReference type="InterPro" id="IPR044926">
    <property type="entry name" value="RGS_subdomain_2"/>
</dbReference>
<evidence type="ECO:0000256" key="22">
    <source>
        <dbReference type="SAM" id="MobiDB-lite"/>
    </source>
</evidence>
<feature type="domain" description="RGS" evidence="23">
    <location>
        <begin position="38"/>
        <end position="155"/>
    </location>
</feature>
<dbReference type="CDD" id="cd17139">
    <property type="entry name" value="RBD2_RGS14"/>
    <property type="match status" value="1"/>
</dbReference>
<dbReference type="GO" id="GO:0051301">
    <property type="term" value="P:cell division"/>
    <property type="evidence" value="ECO:0007669"/>
    <property type="project" value="UniProtKB-KW"/>
</dbReference>
<evidence type="ECO:0000313" key="26">
    <source>
        <dbReference type="Proteomes" id="UP000590623"/>
    </source>
</evidence>
<evidence type="ECO:0000256" key="8">
    <source>
        <dbReference type="ARBA" id="ARBA00022490"/>
    </source>
</evidence>
<keyword evidence="8" id="KW-0963">Cytoplasm</keyword>
<evidence type="ECO:0000256" key="14">
    <source>
        <dbReference type="ARBA" id="ARBA00023018"/>
    </source>
</evidence>
<evidence type="ECO:0000256" key="18">
    <source>
        <dbReference type="ARBA" id="ARBA00023273"/>
    </source>
</evidence>
<dbReference type="PRINTS" id="PR01301">
    <property type="entry name" value="RGSPROTEIN"/>
</dbReference>
<evidence type="ECO:0000256" key="7">
    <source>
        <dbReference type="ARBA" id="ARBA00022475"/>
    </source>
</evidence>
<evidence type="ECO:0000256" key="10">
    <source>
        <dbReference type="ARBA" id="ARBA00022618"/>
    </source>
</evidence>
<dbReference type="GO" id="GO:0007165">
    <property type="term" value="P:signal transduction"/>
    <property type="evidence" value="ECO:0007669"/>
    <property type="project" value="InterPro"/>
</dbReference>
<evidence type="ECO:0000256" key="15">
    <source>
        <dbReference type="ARBA" id="ARBA00023136"/>
    </source>
</evidence>